<dbReference type="OrthoDB" id="3197455at2"/>
<dbReference type="RefSeq" id="WP_091072309.1">
    <property type="nucleotide sequence ID" value="NZ_FMDM01000025.1"/>
</dbReference>
<dbReference type="STRING" id="745366.GA0070213_12538"/>
<protein>
    <submittedName>
        <fullName evidence="5">DEAD/DEAH box helicase domain-containing protein</fullName>
    </submittedName>
</protein>
<dbReference type="Pfam" id="PF00271">
    <property type="entry name" value="Helicase_C"/>
    <property type="match status" value="1"/>
</dbReference>
<evidence type="ECO:0000259" key="4">
    <source>
        <dbReference type="PROSITE" id="PS51192"/>
    </source>
</evidence>
<dbReference type="GO" id="GO:0043138">
    <property type="term" value="F:3'-5' DNA helicase activity"/>
    <property type="evidence" value="ECO:0007669"/>
    <property type="project" value="TreeGrafter"/>
</dbReference>
<dbReference type="EMBL" id="FMDM01000025">
    <property type="protein sequence ID" value="SCG79274.1"/>
    <property type="molecule type" value="Genomic_DNA"/>
</dbReference>
<evidence type="ECO:0000256" key="3">
    <source>
        <dbReference type="SAM" id="MobiDB-lite"/>
    </source>
</evidence>
<dbReference type="Gene3D" id="3.40.50.300">
    <property type="entry name" value="P-loop containing nucleotide triphosphate hydrolases"/>
    <property type="match status" value="2"/>
</dbReference>
<dbReference type="PANTHER" id="PTHR47957">
    <property type="entry name" value="ATP-DEPENDENT HELICASE HRQ1"/>
    <property type="match status" value="1"/>
</dbReference>
<dbReference type="SUPFAM" id="SSF52540">
    <property type="entry name" value="P-loop containing nucleoside triphosphate hydrolases"/>
    <property type="match status" value="2"/>
</dbReference>
<dbReference type="GO" id="GO:0036297">
    <property type="term" value="P:interstrand cross-link repair"/>
    <property type="evidence" value="ECO:0007669"/>
    <property type="project" value="TreeGrafter"/>
</dbReference>
<feature type="region of interest" description="Disordered" evidence="3">
    <location>
        <begin position="231"/>
        <end position="252"/>
    </location>
</feature>
<accession>A0A1C5K967</accession>
<dbReference type="PANTHER" id="PTHR47957:SF3">
    <property type="entry name" value="ATP-DEPENDENT HELICASE HRQ1"/>
    <property type="match status" value="1"/>
</dbReference>
<dbReference type="InterPro" id="IPR001650">
    <property type="entry name" value="Helicase_C-like"/>
</dbReference>
<dbReference type="GO" id="GO:0006289">
    <property type="term" value="P:nucleotide-excision repair"/>
    <property type="evidence" value="ECO:0007669"/>
    <property type="project" value="TreeGrafter"/>
</dbReference>
<dbReference type="Pfam" id="PF09369">
    <property type="entry name" value="MZB"/>
    <property type="match status" value="1"/>
</dbReference>
<keyword evidence="1" id="KW-0547">Nucleotide-binding</keyword>
<evidence type="ECO:0000313" key="5">
    <source>
        <dbReference type="EMBL" id="SCG79274.1"/>
    </source>
</evidence>
<sequence>MTERISTVDNAASSTFPVPTQVYAELRDAYLRYFDTAFWLRDEPLRRERRQLLQEPGLIFTDVLLEAVVPYDADYPLRDAAEAAGLDAAAARIVGEALFGDFVAPGEEIFLRRHQAEALIHSLRPDEGRRNVVVTSGTGSGKTESFLLPVLARLVREALSWRSQPAPNRWWQAPDNALQWRPLRDLENRPAALRTVVLYPTNALVEDQIGRLRRALRRIAATGQAPPLWFGRYTGATPGSGNRPGSGDRSKVRDAAAEIRSTELDYQALVRAYEDDTDRRAVEQMLSQFSDPTIGEMVTRWDMVASPPDIMVTNYSMLNAMLMRDIEQELFQKTADWLASDRQNNVFTIVIDEMHLYRGTQGSEVAMVVRNLLSRIGLDADSPQLRCLATSASLSDDDKGGEYLEQFFGAPRSTFHVTAGVPRPVPSREPLSRAEFEEIARTLPEDPGVRSAAMAAVADKHRLSEAVAAACREKPDQPLRATRIPVIEGRLFDETVDGGNAMAVVLSAIAEAGGGPASIPLRAHMFVRTASGLWACANPSCDQVSPEHVYAGRMIGKLFSRPATTCLCGGRVLEVLYCFDCGEVSLGGYIIERHMASNPPELVIGSNPVEIPSPQTRPVNMRPLSQYVWYWPGQSAPGTWQHKTPQGRSATFTFRPVELDPTSGRITETMTNATGFTLAVSGLGASTTAKPPALPERCPRCDAKNYNGDLRRFWRGIVRSPIRGHRSGQSQAIQLYLSQLFRSMGSTAGESRTILFTDSRDDAARTASAVARNHHRDLVRQLIRHELEQRQADPVDIVLKSVKAPLAPDELPALMTFQQQHPDVYAAAMRVAVGVKSPSDDALISKYLQENNPAARIPWTQAAIRLEASMLARGIHPAGPARSVREWQGEPWYRIFDPPEPELWSPLAPQTRMAGVQLYRQMLATGMAEAVFDRARRDLESTGLVTVEPHAPQLSDSGVEPETSLQILRSVIRIMGIQGRYAGGQWFSPKSDMPRPARTYVHAVADKLRVDRSGLEVWVTREIRDRIAPDWGLRVNSADAPFVLVKGTDAVWVCPKCNYRHLHASADVCAARGCHHVGLEQQPADPVEQDYYAWLADLPPRRMAVAELTGQTKPLALQRKRQRWFKEALLKPPTENRLTTPLDVLSVTTTMEVGVDIGSLRSTIMANVPPQRFNYQQRVGRAGRQGQPYSYALTVARSRTHDDYYFNATERMTGDTPPQPFLDLRRTRIARRVIAAELLRRAFAASEPPPERTPDSIHGIFGARDDWPTYRPQVQAWLAVAADVPAVVAALTVRSGIDPAEVTELKHWARADLAGDIDEAVSNPFYQQKELSQILANAGVLPMFGFPTRVRYLYKNHPRDKRQLEAAVVSDRSLDMAIASFVPGAEVVRDDEIHTAVGFAAYDVKGNSVLPVDPLGRPIIVSRCEDCGSTSLAVPAGTCAVCGGTVNTFDMYQPLGFRTDYRPRDYDVDGETVAVVGAPELAIASEPIRSSSVGGLLVEVYEMADILRINDNLGRLFPMEDAVDRSVVVADQSLYSNEVSIPKSRGRRGEAAIGDVRKTDALVVTLNRLALPGGIIPTSREVQPAGLPALWSLAEVLRRGFQAELDVDSSELTVGLSPARVGDEQTHRVFVADSLENGAGYASLLGQPEFFTQVLHRVLDDLRQRWQASRHAMECTMSCPDCLRSFDNQRIHGALDWRLALDMAELGLGREVNWGRWLDRGDVLTRGFINSFGQYGIERRQVNDLWVLSSHARQTAVVLVHPLWRTDSAHFRPEQVEAVRQMQETFQSVKTVDLFELDRTPVAVAGRLLTST</sequence>
<dbReference type="InterPro" id="IPR018973">
    <property type="entry name" value="MZB"/>
</dbReference>
<dbReference type="Pfam" id="PF00270">
    <property type="entry name" value="DEAD"/>
    <property type="match status" value="1"/>
</dbReference>
<dbReference type="SMART" id="SM00487">
    <property type="entry name" value="DEXDc"/>
    <property type="match status" value="1"/>
</dbReference>
<dbReference type="InterPro" id="IPR027417">
    <property type="entry name" value="P-loop_NTPase"/>
</dbReference>
<keyword evidence="5" id="KW-0378">Hydrolase</keyword>
<name>A0A1C5K967_9ACTN</name>
<dbReference type="GO" id="GO:0005524">
    <property type="term" value="F:ATP binding"/>
    <property type="evidence" value="ECO:0007669"/>
    <property type="project" value="UniProtKB-KW"/>
</dbReference>
<dbReference type="InterPro" id="IPR011545">
    <property type="entry name" value="DEAD/DEAH_box_helicase_dom"/>
</dbReference>
<dbReference type="InterPro" id="IPR014001">
    <property type="entry name" value="Helicase_ATP-bd"/>
</dbReference>
<feature type="domain" description="Helicase ATP-binding" evidence="4">
    <location>
        <begin position="123"/>
        <end position="412"/>
    </location>
</feature>
<reference evidence="6" key="1">
    <citation type="submission" date="2016-06" db="EMBL/GenBank/DDBJ databases">
        <authorList>
            <person name="Varghese N."/>
            <person name="Submissions Spin"/>
        </authorList>
    </citation>
    <scope>NUCLEOTIDE SEQUENCE [LARGE SCALE GENOMIC DNA]</scope>
    <source>
        <strain evidence="6">DSM 45647</strain>
    </source>
</reference>
<evidence type="ECO:0000313" key="6">
    <source>
        <dbReference type="Proteomes" id="UP000199360"/>
    </source>
</evidence>
<dbReference type="PROSITE" id="PS51192">
    <property type="entry name" value="HELICASE_ATP_BIND_1"/>
    <property type="match status" value="1"/>
</dbReference>
<dbReference type="GO" id="GO:0003676">
    <property type="term" value="F:nucleic acid binding"/>
    <property type="evidence" value="ECO:0007669"/>
    <property type="project" value="InterPro"/>
</dbReference>
<organism evidence="5 6">
    <name type="scientific">Micromonospora humi</name>
    <dbReference type="NCBI Taxonomy" id="745366"/>
    <lineage>
        <taxon>Bacteria</taxon>
        <taxon>Bacillati</taxon>
        <taxon>Actinomycetota</taxon>
        <taxon>Actinomycetes</taxon>
        <taxon>Micromonosporales</taxon>
        <taxon>Micromonosporaceae</taxon>
        <taxon>Micromonospora</taxon>
    </lineage>
</organism>
<dbReference type="Proteomes" id="UP000199360">
    <property type="component" value="Unassembled WGS sequence"/>
</dbReference>
<keyword evidence="6" id="KW-1185">Reference proteome</keyword>
<proteinExistence type="predicted"/>
<evidence type="ECO:0000256" key="1">
    <source>
        <dbReference type="ARBA" id="ARBA00022741"/>
    </source>
</evidence>
<dbReference type="SMART" id="SM00490">
    <property type="entry name" value="HELICc"/>
    <property type="match status" value="1"/>
</dbReference>
<keyword evidence="5" id="KW-0347">Helicase</keyword>
<gene>
    <name evidence="5" type="ORF">GA0070213_12538</name>
</gene>
<evidence type="ECO:0000256" key="2">
    <source>
        <dbReference type="ARBA" id="ARBA00022840"/>
    </source>
</evidence>
<keyword evidence="2" id="KW-0067">ATP-binding</keyword>